<dbReference type="PANTHER" id="PTHR35006:SF2">
    <property type="entry name" value="GLYOXALASE FAMILY PROTEIN (AFU_ORTHOLOGUE AFUA_5G14830)"/>
    <property type="match status" value="1"/>
</dbReference>
<protein>
    <submittedName>
        <fullName evidence="2">Glyoxalase/bleomycin resistance/extradiol dioxygenase family protein</fullName>
    </submittedName>
</protein>
<dbReference type="InterPro" id="IPR029068">
    <property type="entry name" value="Glyas_Bleomycin-R_OHBP_Dase"/>
</dbReference>
<dbReference type="InterPro" id="IPR004360">
    <property type="entry name" value="Glyas_Fos-R_dOase_dom"/>
</dbReference>
<reference evidence="2 3" key="1">
    <citation type="submission" date="2017-12" db="EMBL/GenBank/DDBJ databases">
        <title>The genome sequence of Caulobacter sp. 410.</title>
        <authorList>
            <person name="Gao J."/>
            <person name="Mao X."/>
            <person name="Sun J."/>
        </authorList>
    </citation>
    <scope>NUCLEOTIDE SEQUENCE [LARGE SCALE GENOMIC DNA]</scope>
    <source>
        <strain evidence="2 3">410</strain>
    </source>
</reference>
<dbReference type="AlphaFoldDB" id="A0A2N5DG16"/>
<evidence type="ECO:0000259" key="1">
    <source>
        <dbReference type="PROSITE" id="PS51819"/>
    </source>
</evidence>
<feature type="domain" description="VOC" evidence="1">
    <location>
        <begin position="1"/>
        <end position="124"/>
    </location>
</feature>
<accession>A0A2N5DG16</accession>
<dbReference type="RefSeq" id="WP_101718205.1">
    <property type="nucleotide sequence ID" value="NZ_PJRS01000022.1"/>
</dbReference>
<keyword evidence="2" id="KW-0223">Dioxygenase</keyword>
<gene>
    <name evidence="2" type="ORF">SGCZBJ_11850</name>
</gene>
<organism evidence="2 3">
    <name type="scientific">Caulobacter zeae</name>
    <dbReference type="NCBI Taxonomy" id="2055137"/>
    <lineage>
        <taxon>Bacteria</taxon>
        <taxon>Pseudomonadati</taxon>
        <taxon>Pseudomonadota</taxon>
        <taxon>Alphaproteobacteria</taxon>
        <taxon>Caulobacterales</taxon>
        <taxon>Caulobacteraceae</taxon>
        <taxon>Caulobacter</taxon>
    </lineage>
</organism>
<keyword evidence="3" id="KW-1185">Reference proteome</keyword>
<keyword evidence="2" id="KW-0560">Oxidoreductase</keyword>
<dbReference type="Proteomes" id="UP000234479">
    <property type="component" value="Unassembled WGS sequence"/>
</dbReference>
<dbReference type="OrthoDB" id="9807407at2"/>
<evidence type="ECO:0000313" key="2">
    <source>
        <dbReference type="EMBL" id="PLR24926.1"/>
    </source>
</evidence>
<dbReference type="Gene3D" id="3.10.180.10">
    <property type="entry name" value="2,3-Dihydroxybiphenyl 1,2-Dioxygenase, domain 1"/>
    <property type="match status" value="1"/>
</dbReference>
<dbReference type="InterPro" id="IPR037523">
    <property type="entry name" value="VOC_core"/>
</dbReference>
<dbReference type="PROSITE" id="PS51819">
    <property type="entry name" value="VOC"/>
    <property type="match status" value="1"/>
</dbReference>
<dbReference type="CDD" id="cd07262">
    <property type="entry name" value="VOC_like"/>
    <property type="match status" value="1"/>
</dbReference>
<name>A0A2N5DG16_9CAUL</name>
<comment type="caution">
    <text evidence="2">The sequence shown here is derived from an EMBL/GenBank/DDBJ whole genome shotgun (WGS) entry which is preliminary data.</text>
</comment>
<dbReference type="SUPFAM" id="SSF54593">
    <property type="entry name" value="Glyoxalase/Bleomycin resistance protein/Dihydroxybiphenyl dioxygenase"/>
    <property type="match status" value="1"/>
</dbReference>
<evidence type="ECO:0000313" key="3">
    <source>
        <dbReference type="Proteomes" id="UP000234479"/>
    </source>
</evidence>
<dbReference type="Pfam" id="PF00903">
    <property type="entry name" value="Glyoxalase"/>
    <property type="match status" value="1"/>
</dbReference>
<dbReference type="EMBL" id="PJRS01000022">
    <property type="protein sequence ID" value="PLR24926.1"/>
    <property type="molecule type" value="Genomic_DNA"/>
</dbReference>
<sequence>MFDHMGFDVADFERSAAFYDAALAPLGVSRLYAVPKEYTGGIDVVGYGAQRPQFWISGGGKTSGKLHVCFSARSRAEVDAFYEAAMKAGGRDNGPPGLRPHYHEHYYGAFVLDPDGFNVEAVCHTPVSED</sequence>
<dbReference type="GO" id="GO:0051213">
    <property type="term" value="F:dioxygenase activity"/>
    <property type="evidence" value="ECO:0007669"/>
    <property type="project" value="UniProtKB-KW"/>
</dbReference>
<dbReference type="PANTHER" id="PTHR35006">
    <property type="entry name" value="GLYOXALASE FAMILY PROTEIN (AFU_ORTHOLOGUE AFUA_5G14830)"/>
    <property type="match status" value="1"/>
</dbReference>
<proteinExistence type="predicted"/>